<accession>A0AAE1MKB4</accession>
<dbReference type="PANTHER" id="PTHR30289">
    <property type="entry name" value="UNCHARACTERIZED PROTEIN YBCL-RELATED"/>
    <property type="match status" value="1"/>
</dbReference>
<sequence length="170" mass="18924">MADKEFKLVSPLIIEKKGGGNLPRYCTQEGVDNKWNISPPLEWHNVPDQAKSLALLVQDIDAVDPRGHLVPVTHWVVVNIPPTLKGLPKGFSGKQDELGDVYSGIEEGLNDWNVKLWNGPKMPNYGDRFEFKLYALDSNKHFDNQVTTEKLMEAIAGHVVGEAVFIATFG</sequence>
<dbReference type="NCBIfam" id="TIGR00481">
    <property type="entry name" value="YbhB/YbcL family Raf kinase inhibitor-like protein"/>
    <property type="match status" value="1"/>
</dbReference>
<dbReference type="Gene3D" id="3.90.280.10">
    <property type="entry name" value="PEBP-like"/>
    <property type="match status" value="1"/>
</dbReference>
<reference evidence="1" key="1">
    <citation type="submission" date="2023-10" db="EMBL/GenBank/DDBJ databases">
        <title>Chromosome-level genome of the transformable northern wattle, Acacia crassicarpa.</title>
        <authorList>
            <person name="Massaro I."/>
            <person name="Sinha N.R."/>
            <person name="Poethig S."/>
            <person name="Leichty A.R."/>
        </authorList>
    </citation>
    <scope>NUCLEOTIDE SEQUENCE</scope>
    <source>
        <strain evidence="1">Acra3RX</strain>
        <tissue evidence="1">Leaf</tissue>
    </source>
</reference>
<dbReference type="CDD" id="cd00865">
    <property type="entry name" value="PEBP_bact_arch"/>
    <property type="match status" value="1"/>
</dbReference>
<dbReference type="AlphaFoldDB" id="A0AAE1MKB4"/>
<organism evidence="1 2">
    <name type="scientific">Acacia crassicarpa</name>
    <name type="common">northern wattle</name>
    <dbReference type="NCBI Taxonomy" id="499986"/>
    <lineage>
        <taxon>Eukaryota</taxon>
        <taxon>Viridiplantae</taxon>
        <taxon>Streptophyta</taxon>
        <taxon>Embryophyta</taxon>
        <taxon>Tracheophyta</taxon>
        <taxon>Spermatophyta</taxon>
        <taxon>Magnoliopsida</taxon>
        <taxon>eudicotyledons</taxon>
        <taxon>Gunneridae</taxon>
        <taxon>Pentapetalae</taxon>
        <taxon>rosids</taxon>
        <taxon>fabids</taxon>
        <taxon>Fabales</taxon>
        <taxon>Fabaceae</taxon>
        <taxon>Caesalpinioideae</taxon>
        <taxon>mimosoid clade</taxon>
        <taxon>Acacieae</taxon>
        <taxon>Acacia</taxon>
    </lineage>
</organism>
<name>A0AAE1MKB4_9FABA</name>
<dbReference type="InterPro" id="IPR036610">
    <property type="entry name" value="PEBP-like_sf"/>
</dbReference>
<protein>
    <submittedName>
        <fullName evidence="1">Uncharacterized protein</fullName>
    </submittedName>
</protein>
<dbReference type="PANTHER" id="PTHR30289:SF1">
    <property type="entry name" value="PEBP (PHOSPHATIDYLETHANOLAMINE-BINDING PROTEIN) FAMILY PROTEIN"/>
    <property type="match status" value="1"/>
</dbReference>
<dbReference type="SUPFAM" id="SSF49777">
    <property type="entry name" value="PEBP-like"/>
    <property type="match status" value="1"/>
</dbReference>
<comment type="caution">
    <text evidence="1">The sequence shown here is derived from an EMBL/GenBank/DDBJ whole genome shotgun (WGS) entry which is preliminary data.</text>
</comment>
<dbReference type="InterPro" id="IPR008914">
    <property type="entry name" value="PEBP"/>
</dbReference>
<evidence type="ECO:0000313" key="2">
    <source>
        <dbReference type="Proteomes" id="UP001293593"/>
    </source>
</evidence>
<gene>
    <name evidence="1" type="ORF">QN277_025196</name>
</gene>
<proteinExistence type="predicted"/>
<keyword evidence="2" id="KW-1185">Reference proteome</keyword>
<dbReference type="EMBL" id="JAWXYG010000007">
    <property type="protein sequence ID" value="KAK4268554.1"/>
    <property type="molecule type" value="Genomic_DNA"/>
</dbReference>
<dbReference type="InterPro" id="IPR005247">
    <property type="entry name" value="YbhB_YbcL/LppC-like"/>
</dbReference>
<evidence type="ECO:0000313" key="1">
    <source>
        <dbReference type="EMBL" id="KAK4268554.1"/>
    </source>
</evidence>
<dbReference type="Pfam" id="PF01161">
    <property type="entry name" value="PBP"/>
    <property type="match status" value="1"/>
</dbReference>
<dbReference type="Proteomes" id="UP001293593">
    <property type="component" value="Unassembled WGS sequence"/>
</dbReference>